<geneLocation type="plasmid" evidence="1 2">
    <name>unnamed</name>
</geneLocation>
<protein>
    <recommendedName>
        <fullName evidence="3">Minor tail protein</fullName>
    </recommendedName>
</protein>
<sequence length="320" mass="34330">MPTPLLERKKAIVVCLETEYGVAPAIETGTLMLATELSITPYQGNTVERTRIRQEMGGYAQINTGPNTQVQVTVPWSGSGTAPVIGTTVVPPAWGLLARACQMQEVEDLDAGEVTYARTSNEGDSLTIYYLHDGQQQCVKGVRGTVTGSAATAALPTLAFTMTGLYERPTTVSPITLSVENQADEIPVNFENTTEFTLLGHEAIGQSFSFDLANTVTYRNLVNYEGVHITDSAPTGQAAFQAPRIADFDVFQKIESHQVVTTGAVAFSHGTVPGNIVGARGPKVQMASMTTQDSDGITHVQSDLRWLSVEGDDELVLFAK</sequence>
<keyword evidence="2" id="KW-1185">Reference proteome</keyword>
<reference evidence="1" key="1">
    <citation type="journal article" date="2022" name="Antonie Van Leeuwenhoek">
        <title>Whole genome sequencing of the halophilic Halomonas qaidamensis XH36, a novel species strain with high ectoine production.</title>
        <authorList>
            <person name="Zhang T."/>
            <person name="Cui T."/>
            <person name="Cao Y."/>
            <person name="Li Y."/>
            <person name="Li F."/>
            <person name="Zhu D."/>
            <person name="Xing J."/>
        </authorList>
    </citation>
    <scope>NUCLEOTIDE SEQUENCE</scope>
    <source>
        <strain evidence="1">XH36</strain>
    </source>
</reference>
<gene>
    <name evidence="1" type="ORF">K1Y77_17285</name>
</gene>
<dbReference type="EMBL" id="CP080628">
    <property type="protein sequence ID" value="UYV20915.1"/>
    <property type="molecule type" value="Genomic_DNA"/>
</dbReference>
<organism evidence="1 2">
    <name type="scientific">Halomonas qaidamensis</name>
    <dbReference type="NCBI Taxonomy" id="2866211"/>
    <lineage>
        <taxon>Bacteria</taxon>
        <taxon>Pseudomonadati</taxon>
        <taxon>Pseudomonadota</taxon>
        <taxon>Gammaproteobacteria</taxon>
        <taxon>Oceanospirillales</taxon>
        <taxon>Halomonadaceae</taxon>
        <taxon>Halomonas</taxon>
    </lineage>
</organism>
<proteinExistence type="predicted"/>
<accession>A0ABY6JUN9</accession>
<evidence type="ECO:0008006" key="3">
    <source>
        <dbReference type="Google" id="ProtNLM"/>
    </source>
</evidence>
<dbReference type="RefSeq" id="WP_264431578.1">
    <property type="nucleotide sequence ID" value="NZ_CP080628.1"/>
</dbReference>
<evidence type="ECO:0000313" key="2">
    <source>
        <dbReference type="Proteomes" id="UP001163082"/>
    </source>
</evidence>
<evidence type="ECO:0000313" key="1">
    <source>
        <dbReference type="EMBL" id="UYV20915.1"/>
    </source>
</evidence>
<dbReference type="Proteomes" id="UP001163082">
    <property type="component" value="Plasmid unnamed"/>
</dbReference>
<name>A0ABY6JUN9_9GAMM</name>
<keyword evidence="1" id="KW-0614">Plasmid</keyword>